<dbReference type="GO" id="GO:0009734">
    <property type="term" value="P:auxin-activated signaling pathway"/>
    <property type="evidence" value="ECO:0007669"/>
    <property type="project" value="UniProtKB-KW"/>
</dbReference>
<sequence length="883" mass="98928">MSTRGAAESSRSRSHINNSSTDLINDELSNELWKLCAGRLFYVPKVGEKVFYFPQGHIEQVQAYTNQVGKMEMPRYNVPSMILCEVMHVLLEDEPIWIDGNNPPGRPRFRGSFFSKTLTPSDTSTHGGFSIPKRHADECFPTLDMSMEIPAQSLVMKDLQGCRWHFRQIYRGQPRRHLLTTGWSAFVTAKKLVPGDTCIFIRGENGELRVSVRRSKSQKIISTSVISGDNMHHGVLGSAFHAISARSIFTVYCRPWTSSMPFIIPVSQYMKSLENEISVGLRFRMLFESEECVEQRFTGTVVGVEDLDHIRWPGSKWRCLKVQWDSRSDITKHPERVSPWSIELIEPAKRKQDSEVLPAEKRARPPDASLPGTSNSVKNGLWWFLDGHQPKQTGVLQGQEAKGKAVIEPILQNSVYKLGSDGTLPISESRKQVSYSMHEMFQVLNPYNGKYVNHGTTGKPSCNKLRTFRLFGIDLFEYNPVELPSLQLANSNGTPSPSSSLVHPGSLSSVSDLPPKSKSCIKVFKRGTSPGRSVDLTRMNGYNELVRELDGLFGFKGSLIDGNSGWHVTYTDNEGDVMLIGDDPWQLSTIKKEISTYQLNDVAPCSSLSSARPCISSSGSHHHRLISYHLCPQLFPPLMGSATLHSSRIILPQRRPNGFPPPNFSANASLLPIGTRNPSLSLAFLSRFSPGKSPNPFSPVYSLPPLNPHSSEEQDEEEEIQGLRVPDSWSVPSKALEILGNVPHPTSGKIGNSGMFMYAYSSYGIRKLFVSERKMPFAFMIIRVSGNMSFVVWSDHQESEWLRLSLHKWLDDEYCPEETNVEVSKVAATSYYKSLLEKRTDLGEILLKMAKELESISYQDSFHGAFSSANAAVDLIARRIEQV</sequence>
<dbReference type="PROSITE" id="PS50863">
    <property type="entry name" value="B3"/>
    <property type="match status" value="1"/>
</dbReference>
<dbReference type="CDD" id="cd10017">
    <property type="entry name" value="B3_DNA"/>
    <property type="match status" value="1"/>
</dbReference>
<dbReference type="Gene3D" id="3.10.20.90">
    <property type="entry name" value="Phosphatidylinositol 3-kinase Catalytic Subunit, Chain A, domain 1"/>
    <property type="match status" value="1"/>
</dbReference>
<feature type="domain" description="TF-B3" evidence="10">
    <location>
        <begin position="114"/>
        <end position="216"/>
    </location>
</feature>
<evidence type="ECO:0000313" key="13">
    <source>
        <dbReference type="Proteomes" id="UP000233551"/>
    </source>
</evidence>
<dbReference type="InterPro" id="IPR053793">
    <property type="entry name" value="PB1-like"/>
</dbReference>
<evidence type="ECO:0000259" key="10">
    <source>
        <dbReference type="PROSITE" id="PS50863"/>
    </source>
</evidence>
<dbReference type="AlphaFoldDB" id="A0A2I0KQ14"/>
<feature type="compositionally biased region" description="Basic and acidic residues" evidence="9">
    <location>
        <begin position="351"/>
        <end position="365"/>
    </location>
</feature>
<feature type="region of interest" description="Disordered" evidence="9">
    <location>
        <begin position="351"/>
        <end position="372"/>
    </location>
</feature>
<feature type="region of interest" description="Disordered" evidence="9">
    <location>
        <begin position="489"/>
        <end position="513"/>
    </location>
</feature>
<dbReference type="SUPFAM" id="SSF54277">
    <property type="entry name" value="CAD &amp; PB1 domains"/>
    <property type="match status" value="1"/>
</dbReference>
<keyword evidence="6 8" id="KW-0539">Nucleus</keyword>
<dbReference type="Gene3D" id="2.30.30.1040">
    <property type="match status" value="1"/>
</dbReference>
<comment type="caution">
    <text evidence="12">The sequence shown here is derived from an EMBL/GenBank/DDBJ whole genome shotgun (WGS) entry which is preliminary data.</text>
</comment>
<comment type="subunit">
    <text evidence="8">Homodimers and heterodimers.</text>
</comment>
<dbReference type="EMBL" id="PGOL01000438">
    <property type="protein sequence ID" value="PKI70529.1"/>
    <property type="molecule type" value="Genomic_DNA"/>
</dbReference>
<dbReference type="PROSITE" id="PS51745">
    <property type="entry name" value="PB1"/>
    <property type="match status" value="1"/>
</dbReference>
<dbReference type="InterPro" id="IPR015300">
    <property type="entry name" value="DNA-bd_pseudobarrel_sf"/>
</dbReference>
<protein>
    <recommendedName>
        <fullName evidence="8">Auxin response factor</fullName>
    </recommendedName>
</protein>
<evidence type="ECO:0000256" key="9">
    <source>
        <dbReference type="SAM" id="MobiDB-lite"/>
    </source>
</evidence>
<dbReference type="GO" id="GO:0006355">
    <property type="term" value="P:regulation of DNA-templated transcription"/>
    <property type="evidence" value="ECO:0007669"/>
    <property type="project" value="InterPro"/>
</dbReference>
<dbReference type="SMART" id="SM01019">
    <property type="entry name" value="B3"/>
    <property type="match status" value="1"/>
</dbReference>
<comment type="function">
    <text evidence="8">Auxin response factors (ARFs) are transcriptional factors that bind specifically to the DNA sequence 5'-TGTCTC-3' found in the auxin-responsive promoter elements (AuxREs).</text>
</comment>
<feature type="domain" description="PB1" evidence="11">
    <location>
        <begin position="518"/>
        <end position="599"/>
    </location>
</feature>
<reference evidence="12 13" key="1">
    <citation type="submission" date="2017-11" db="EMBL/GenBank/DDBJ databases">
        <title>De-novo sequencing of pomegranate (Punica granatum L.) genome.</title>
        <authorList>
            <person name="Akparov Z."/>
            <person name="Amiraslanov A."/>
            <person name="Hajiyeva S."/>
            <person name="Abbasov M."/>
            <person name="Kaur K."/>
            <person name="Hamwieh A."/>
            <person name="Solovyev V."/>
            <person name="Salamov A."/>
            <person name="Braich B."/>
            <person name="Kosarev P."/>
            <person name="Mahmoud A."/>
            <person name="Hajiyev E."/>
            <person name="Babayeva S."/>
            <person name="Izzatullayeva V."/>
            <person name="Mammadov A."/>
            <person name="Mammadov A."/>
            <person name="Sharifova S."/>
            <person name="Ojaghi J."/>
            <person name="Eynullazada K."/>
            <person name="Bayramov B."/>
            <person name="Abdulazimova A."/>
            <person name="Shahmuradov I."/>
        </authorList>
    </citation>
    <scope>NUCLEOTIDE SEQUENCE [LARGE SCALE GENOMIC DNA]</scope>
    <source>
        <strain evidence="13">cv. AG2017</strain>
        <tissue evidence="12">Leaf</tissue>
    </source>
</reference>
<dbReference type="GO" id="GO:0003677">
    <property type="term" value="F:DNA binding"/>
    <property type="evidence" value="ECO:0007669"/>
    <property type="project" value="UniProtKB-KW"/>
</dbReference>
<evidence type="ECO:0000313" key="12">
    <source>
        <dbReference type="EMBL" id="PKI70529.1"/>
    </source>
</evidence>
<dbReference type="FunFam" id="2.30.30.1040:FF:000001">
    <property type="entry name" value="Auxin response factor"/>
    <property type="match status" value="1"/>
</dbReference>
<dbReference type="Proteomes" id="UP000233551">
    <property type="component" value="Unassembled WGS sequence"/>
</dbReference>
<dbReference type="Gene3D" id="2.40.330.10">
    <property type="entry name" value="DNA-binding pseudobarrel domain"/>
    <property type="match status" value="1"/>
</dbReference>
<proteinExistence type="inferred from homology"/>
<feature type="compositionally biased region" description="Low complexity" evidence="9">
    <location>
        <begin position="495"/>
        <end position="511"/>
    </location>
</feature>
<organism evidence="12 13">
    <name type="scientific">Punica granatum</name>
    <name type="common">Pomegranate</name>
    <dbReference type="NCBI Taxonomy" id="22663"/>
    <lineage>
        <taxon>Eukaryota</taxon>
        <taxon>Viridiplantae</taxon>
        <taxon>Streptophyta</taxon>
        <taxon>Embryophyta</taxon>
        <taxon>Tracheophyta</taxon>
        <taxon>Spermatophyta</taxon>
        <taxon>Magnoliopsida</taxon>
        <taxon>eudicotyledons</taxon>
        <taxon>Gunneridae</taxon>
        <taxon>Pentapetalae</taxon>
        <taxon>rosids</taxon>
        <taxon>malvids</taxon>
        <taxon>Myrtales</taxon>
        <taxon>Lythraceae</taxon>
        <taxon>Punica</taxon>
    </lineage>
</organism>
<dbReference type="SUPFAM" id="SSF101936">
    <property type="entry name" value="DNA-binding pseudobarrel domain"/>
    <property type="match status" value="1"/>
</dbReference>
<comment type="similarity">
    <text evidence="2 8">Belongs to the ARF family.</text>
</comment>
<evidence type="ECO:0000256" key="6">
    <source>
        <dbReference type="ARBA" id="ARBA00023242"/>
    </source>
</evidence>
<dbReference type="GO" id="GO:0005634">
    <property type="term" value="C:nucleus"/>
    <property type="evidence" value="ECO:0007669"/>
    <property type="project" value="UniProtKB-SubCell"/>
</dbReference>
<dbReference type="InterPro" id="IPR003340">
    <property type="entry name" value="B3_DNA-bd"/>
</dbReference>
<dbReference type="FunFam" id="2.40.330.10:FF:000001">
    <property type="entry name" value="Auxin response factor"/>
    <property type="match status" value="1"/>
</dbReference>
<evidence type="ECO:0000256" key="7">
    <source>
        <dbReference type="ARBA" id="ARBA00023294"/>
    </source>
</evidence>
<gene>
    <name evidence="12" type="ORF">CRG98_009034</name>
</gene>
<dbReference type="PANTHER" id="PTHR31384">
    <property type="entry name" value="AUXIN RESPONSE FACTOR 4-RELATED"/>
    <property type="match status" value="1"/>
</dbReference>
<evidence type="ECO:0000256" key="4">
    <source>
        <dbReference type="ARBA" id="ARBA00023125"/>
    </source>
</evidence>
<evidence type="ECO:0000256" key="1">
    <source>
        <dbReference type="ARBA" id="ARBA00004123"/>
    </source>
</evidence>
<keyword evidence="5 8" id="KW-0804">Transcription</keyword>
<evidence type="ECO:0000256" key="3">
    <source>
        <dbReference type="ARBA" id="ARBA00023015"/>
    </source>
</evidence>
<feature type="region of interest" description="Disordered" evidence="9">
    <location>
        <begin position="1"/>
        <end position="21"/>
    </location>
</feature>
<dbReference type="Pfam" id="PF02362">
    <property type="entry name" value="B3"/>
    <property type="match status" value="1"/>
</dbReference>
<evidence type="ECO:0000256" key="2">
    <source>
        <dbReference type="ARBA" id="ARBA00007853"/>
    </source>
</evidence>
<dbReference type="Pfam" id="PF06507">
    <property type="entry name" value="ARF_AD"/>
    <property type="match status" value="1"/>
</dbReference>
<dbReference type="PANTHER" id="PTHR31384:SF25">
    <property type="entry name" value="AUXIN RESPONSE FACTOR"/>
    <property type="match status" value="1"/>
</dbReference>
<evidence type="ECO:0000259" key="11">
    <source>
        <dbReference type="PROSITE" id="PS51745"/>
    </source>
</evidence>
<keyword evidence="3 8" id="KW-0805">Transcription regulation</keyword>
<comment type="subcellular location">
    <subcellularLocation>
        <location evidence="1 8">Nucleus</location>
    </subcellularLocation>
</comment>
<keyword evidence="7 8" id="KW-0927">Auxin signaling pathway</keyword>
<accession>A0A2I0KQ14</accession>
<name>A0A2I0KQ14_PUNGR</name>
<evidence type="ECO:0000256" key="5">
    <source>
        <dbReference type="ARBA" id="ARBA00023163"/>
    </source>
</evidence>
<evidence type="ECO:0000256" key="8">
    <source>
        <dbReference type="RuleBase" id="RU004561"/>
    </source>
</evidence>
<dbReference type="InterPro" id="IPR044835">
    <property type="entry name" value="ARF_plant"/>
</dbReference>
<dbReference type="STRING" id="22663.A0A2I0KQ14"/>
<dbReference type="InterPro" id="IPR010525">
    <property type="entry name" value="ARF_dom"/>
</dbReference>
<keyword evidence="4 8" id="KW-0238">DNA-binding</keyword>
<keyword evidence="13" id="KW-1185">Reference proteome</keyword>